<feature type="domain" description="ABC transporter" evidence="5">
    <location>
        <begin position="1"/>
        <end position="248"/>
    </location>
</feature>
<dbReference type="InterPro" id="IPR003593">
    <property type="entry name" value="AAA+_ATPase"/>
</dbReference>
<dbReference type="Proteomes" id="UP000580474">
    <property type="component" value="Unassembled WGS sequence"/>
</dbReference>
<dbReference type="GO" id="GO:0015833">
    <property type="term" value="P:peptide transport"/>
    <property type="evidence" value="ECO:0007669"/>
    <property type="project" value="InterPro"/>
</dbReference>
<keyword evidence="2" id="KW-0813">Transport</keyword>
<dbReference type="GO" id="GO:0055085">
    <property type="term" value="P:transmembrane transport"/>
    <property type="evidence" value="ECO:0007669"/>
    <property type="project" value="UniProtKB-ARBA"/>
</dbReference>
<gene>
    <name evidence="6" type="ORF">BJ969_004728</name>
</gene>
<keyword evidence="4 6" id="KW-0067">ATP-binding</keyword>
<dbReference type="RefSeq" id="WP_343071561.1">
    <property type="nucleotide sequence ID" value="NZ_JACHIV010000001.1"/>
</dbReference>
<dbReference type="PANTHER" id="PTHR43776">
    <property type="entry name" value="TRANSPORT ATP-BINDING PROTEIN"/>
    <property type="match status" value="1"/>
</dbReference>
<comment type="caution">
    <text evidence="6">The sequence shown here is derived from an EMBL/GenBank/DDBJ whole genome shotgun (WGS) entry which is preliminary data.</text>
</comment>
<dbReference type="InterPro" id="IPR003439">
    <property type="entry name" value="ABC_transporter-like_ATP-bd"/>
</dbReference>
<comment type="similarity">
    <text evidence="1">Belongs to the ABC transporter superfamily.</text>
</comment>
<evidence type="ECO:0000256" key="4">
    <source>
        <dbReference type="ARBA" id="ARBA00022840"/>
    </source>
</evidence>
<proteinExistence type="inferred from homology"/>
<evidence type="ECO:0000256" key="2">
    <source>
        <dbReference type="ARBA" id="ARBA00022448"/>
    </source>
</evidence>
<evidence type="ECO:0000313" key="7">
    <source>
        <dbReference type="Proteomes" id="UP000580474"/>
    </source>
</evidence>
<organism evidence="6 7">
    <name type="scientific">Saccharopolyspora gloriosae</name>
    <dbReference type="NCBI Taxonomy" id="455344"/>
    <lineage>
        <taxon>Bacteria</taxon>
        <taxon>Bacillati</taxon>
        <taxon>Actinomycetota</taxon>
        <taxon>Actinomycetes</taxon>
        <taxon>Pseudonocardiales</taxon>
        <taxon>Pseudonocardiaceae</taxon>
        <taxon>Saccharopolyspora</taxon>
    </lineage>
</organism>
<dbReference type="SMART" id="SM00382">
    <property type="entry name" value="AAA"/>
    <property type="match status" value="2"/>
</dbReference>
<dbReference type="InterPro" id="IPR050319">
    <property type="entry name" value="ABC_transp_ATP-bind"/>
</dbReference>
<name>A0A840NIF2_9PSEU</name>
<reference evidence="6 7" key="1">
    <citation type="submission" date="2020-08" db="EMBL/GenBank/DDBJ databases">
        <title>Sequencing the genomes of 1000 actinobacteria strains.</title>
        <authorList>
            <person name="Klenk H.-P."/>
        </authorList>
    </citation>
    <scope>NUCLEOTIDE SEQUENCE [LARGE SCALE GENOMIC DNA]</scope>
    <source>
        <strain evidence="6 7">DSM 45582</strain>
    </source>
</reference>
<dbReference type="CDD" id="cd03257">
    <property type="entry name" value="ABC_NikE_OppD_transporters"/>
    <property type="match status" value="2"/>
</dbReference>
<feature type="domain" description="ABC transporter" evidence="5">
    <location>
        <begin position="270"/>
        <end position="513"/>
    </location>
</feature>
<keyword evidence="3" id="KW-0547">Nucleotide-binding</keyword>
<evidence type="ECO:0000313" key="6">
    <source>
        <dbReference type="EMBL" id="MBB5071640.1"/>
    </source>
</evidence>
<dbReference type="InterPro" id="IPR027417">
    <property type="entry name" value="P-loop_NTPase"/>
</dbReference>
<dbReference type="GO" id="GO:0016887">
    <property type="term" value="F:ATP hydrolysis activity"/>
    <property type="evidence" value="ECO:0007669"/>
    <property type="project" value="InterPro"/>
</dbReference>
<dbReference type="Pfam" id="PF08352">
    <property type="entry name" value="oligo_HPY"/>
    <property type="match status" value="1"/>
</dbReference>
<dbReference type="PANTHER" id="PTHR43776:SF7">
    <property type="entry name" value="D,D-DIPEPTIDE TRANSPORT ATP-BINDING PROTEIN DDPF-RELATED"/>
    <property type="match status" value="1"/>
</dbReference>
<evidence type="ECO:0000259" key="5">
    <source>
        <dbReference type="PROSITE" id="PS50893"/>
    </source>
</evidence>
<dbReference type="SUPFAM" id="SSF52540">
    <property type="entry name" value="P-loop containing nucleoside triphosphate hydrolases"/>
    <property type="match status" value="2"/>
</dbReference>
<dbReference type="InterPro" id="IPR017871">
    <property type="entry name" value="ABC_transporter-like_CS"/>
</dbReference>
<keyword evidence="7" id="KW-1185">Reference proteome</keyword>
<dbReference type="EMBL" id="JACHIV010000001">
    <property type="protein sequence ID" value="MBB5071640.1"/>
    <property type="molecule type" value="Genomic_DNA"/>
</dbReference>
<dbReference type="Gene3D" id="3.40.50.300">
    <property type="entry name" value="P-loop containing nucleotide triphosphate hydrolases"/>
    <property type="match status" value="2"/>
</dbReference>
<dbReference type="AlphaFoldDB" id="A0A840NIF2"/>
<dbReference type="GO" id="GO:0005524">
    <property type="term" value="F:ATP binding"/>
    <property type="evidence" value="ECO:0007669"/>
    <property type="project" value="UniProtKB-KW"/>
</dbReference>
<dbReference type="Pfam" id="PF00005">
    <property type="entry name" value="ABC_tran"/>
    <property type="match status" value="2"/>
</dbReference>
<accession>A0A840NIF2</accession>
<evidence type="ECO:0000256" key="3">
    <source>
        <dbReference type="ARBA" id="ARBA00022741"/>
    </source>
</evidence>
<protein>
    <submittedName>
        <fullName evidence="6">Peptide/nickel transport system ATP-binding protein</fullName>
    </submittedName>
</protein>
<dbReference type="PROSITE" id="PS50893">
    <property type="entry name" value="ABC_TRANSPORTER_2"/>
    <property type="match status" value="2"/>
</dbReference>
<evidence type="ECO:0000256" key="1">
    <source>
        <dbReference type="ARBA" id="ARBA00005417"/>
    </source>
</evidence>
<sequence>MNVVDVGELTVSLDTRPVVAGVSFAMAAGEVTALVGESGSGKTTTGLALLGERPPGADVDGDVVVAGDRVAADRPPAPGRIGYIPQHPSAALNPVRRVGSVLREIARRHIGTVPRAQRKELVRTKVSTALRRAQLPDGDTLLNRYPHQLSGGQQQRILLAQALVCDPVVVIADEPTTGQDALTRGQIVEELRSLAELGIAVLLLTHDLDVVRQLAHHVLVMRAGAVVESGPATEVLSSPTHAYTRLLVESQPDSRAPLGTSEADPPPAVVSARELIAGHRERGRFTETLHSVSLEIPAGERIAVVGRSGSGKTTLARCLAGLHPPRRGAVLLDGTPLAARLRGRTRAQLADIQYVFQDARASFNEFAPVIDQVARTAERLRGVDRREARSQADGWFRRIGLGPEITARLPESLSGGELQRAALVRALLAEPRVLICDEITSGLDTVTQAELLGVLKELQTAAQCALVVITHDLGVVADLAEQVVIVDEGHIVERGPASEVLRAPQHSMTCALIEAATSRIART</sequence>
<dbReference type="InterPro" id="IPR013563">
    <property type="entry name" value="Oligopep_ABC_C"/>
</dbReference>
<dbReference type="PROSITE" id="PS00211">
    <property type="entry name" value="ABC_TRANSPORTER_1"/>
    <property type="match status" value="2"/>
</dbReference>